<evidence type="ECO:0000259" key="7">
    <source>
        <dbReference type="Pfam" id="PF07980"/>
    </source>
</evidence>
<protein>
    <submittedName>
        <fullName evidence="9">RagB/SusD family nutrient uptake outer membrane protein</fullName>
    </submittedName>
</protein>
<dbReference type="SUPFAM" id="SSF48452">
    <property type="entry name" value="TPR-like"/>
    <property type="match status" value="1"/>
</dbReference>
<keyword evidence="5" id="KW-0998">Cell outer membrane</keyword>
<feature type="chain" id="PRO_5047146257" evidence="6">
    <location>
        <begin position="25"/>
        <end position="498"/>
    </location>
</feature>
<keyword evidence="10" id="KW-1185">Reference proteome</keyword>
<comment type="similarity">
    <text evidence="2">Belongs to the SusD family.</text>
</comment>
<dbReference type="InterPro" id="IPR012944">
    <property type="entry name" value="SusD_RagB_dom"/>
</dbReference>
<dbReference type="RefSeq" id="WP_379995096.1">
    <property type="nucleotide sequence ID" value="NZ_JBHSGN010000060.1"/>
</dbReference>
<evidence type="ECO:0000259" key="8">
    <source>
        <dbReference type="Pfam" id="PF14322"/>
    </source>
</evidence>
<evidence type="ECO:0000256" key="2">
    <source>
        <dbReference type="ARBA" id="ARBA00006275"/>
    </source>
</evidence>
<dbReference type="EMBL" id="JBHSGN010000060">
    <property type="protein sequence ID" value="MFC4673630.1"/>
    <property type="molecule type" value="Genomic_DNA"/>
</dbReference>
<gene>
    <name evidence="9" type="ORF">ACFO6W_07995</name>
</gene>
<feature type="signal peptide" evidence="6">
    <location>
        <begin position="1"/>
        <end position="24"/>
    </location>
</feature>
<dbReference type="Pfam" id="PF07980">
    <property type="entry name" value="SusD_RagB"/>
    <property type="match status" value="1"/>
</dbReference>
<dbReference type="Gene3D" id="1.25.40.390">
    <property type="match status" value="1"/>
</dbReference>
<dbReference type="InterPro" id="IPR033985">
    <property type="entry name" value="SusD-like_N"/>
</dbReference>
<organism evidence="9 10">
    <name type="scientific">Dysgonomonas termitidis</name>
    <dbReference type="NCBI Taxonomy" id="1516126"/>
    <lineage>
        <taxon>Bacteria</taxon>
        <taxon>Pseudomonadati</taxon>
        <taxon>Bacteroidota</taxon>
        <taxon>Bacteroidia</taxon>
        <taxon>Bacteroidales</taxon>
        <taxon>Dysgonomonadaceae</taxon>
        <taxon>Dysgonomonas</taxon>
    </lineage>
</organism>
<evidence type="ECO:0000256" key="6">
    <source>
        <dbReference type="SAM" id="SignalP"/>
    </source>
</evidence>
<dbReference type="InterPro" id="IPR011990">
    <property type="entry name" value="TPR-like_helical_dom_sf"/>
</dbReference>
<dbReference type="PROSITE" id="PS51257">
    <property type="entry name" value="PROKAR_LIPOPROTEIN"/>
    <property type="match status" value="1"/>
</dbReference>
<evidence type="ECO:0000313" key="9">
    <source>
        <dbReference type="EMBL" id="MFC4673630.1"/>
    </source>
</evidence>
<keyword evidence="4" id="KW-0472">Membrane</keyword>
<feature type="domain" description="SusD-like N-terminal" evidence="8">
    <location>
        <begin position="82"/>
        <end position="237"/>
    </location>
</feature>
<dbReference type="Proteomes" id="UP001596023">
    <property type="component" value="Unassembled WGS sequence"/>
</dbReference>
<comment type="caution">
    <text evidence="9">The sequence shown here is derived from an EMBL/GenBank/DDBJ whole genome shotgun (WGS) entry which is preliminary data.</text>
</comment>
<evidence type="ECO:0000256" key="1">
    <source>
        <dbReference type="ARBA" id="ARBA00004442"/>
    </source>
</evidence>
<sequence length="498" mass="55847">MKQIYKIKISVVALAALFILSSCDDSFLETTPTGSISEETVSSTLDGLYIALNGIHRKMVSQDLSNQGMGGEPGFIIGREAHGDDMTWDTQTWHQTHHTWAINTNASSSYNYGVWNTYYQFILNANKILENLETKYAGSTEPLANQIKGECLAIRGWAHFQLVQYYAKRYAAGAGNSQLGIPYRESSEVTEMARNTVEEVYTKINRDLTAAATLLEGYKPAVNHYSPAVVAGLRARVALTQQNYPEAATQAVLAINLAKANGKSVMKQAELMNGFANITTATKEALYAAITQDDQTVYFYSFYAYMSWNFNSSSIKTGIKCISQSTYDLMSPTDLRRQWWDPTGTAAVPTVSTYNKRVYQNRKFTARSTADAVGDFAFMRISELYLIAAEAYARSGQDTPARTYLQELIAERDPGYTDSGNTGTALAEEVMNHRRIELWGEGFRWFDLKRLNLPVNRTGSNFNPAFCGFLEKQPTDNGWYYEIPKAETDYNTLMEKNY</sequence>
<accession>A0ABV9KTV1</accession>
<reference evidence="10" key="1">
    <citation type="journal article" date="2019" name="Int. J. Syst. Evol. Microbiol.">
        <title>The Global Catalogue of Microorganisms (GCM) 10K type strain sequencing project: providing services to taxonomists for standard genome sequencing and annotation.</title>
        <authorList>
            <consortium name="The Broad Institute Genomics Platform"/>
            <consortium name="The Broad Institute Genome Sequencing Center for Infectious Disease"/>
            <person name="Wu L."/>
            <person name="Ma J."/>
        </authorList>
    </citation>
    <scope>NUCLEOTIDE SEQUENCE [LARGE SCALE GENOMIC DNA]</scope>
    <source>
        <strain evidence="10">CCUG 66188</strain>
    </source>
</reference>
<comment type="subcellular location">
    <subcellularLocation>
        <location evidence="1">Cell outer membrane</location>
    </subcellularLocation>
</comment>
<keyword evidence="3 6" id="KW-0732">Signal</keyword>
<evidence type="ECO:0000313" key="10">
    <source>
        <dbReference type="Proteomes" id="UP001596023"/>
    </source>
</evidence>
<proteinExistence type="inferred from homology"/>
<feature type="domain" description="RagB/SusD" evidence="7">
    <location>
        <begin position="261"/>
        <end position="497"/>
    </location>
</feature>
<evidence type="ECO:0000256" key="5">
    <source>
        <dbReference type="ARBA" id="ARBA00023237"/>
    </source>
</evidence>
<dbReference type="Pfam" id="PF14322">
    <property type="entry name" value="SusD-like_3"/>
    <property type="match status" value="1"/>
</dbReference>
<evidence type="ECO:0000256" key="4">
    <source>
        <dbReference type="ARBA" id="ARBA00023136"/>
    </source>
</evidence>
<evidence type="ECO:0000256" key="3">
    <source>
        <dbReference type="ARBA" id="ARBA00022729"/>
    </source>
</evidence>
<name>A0ABV9KTV1_9BACT</name>